<keyword evidence="2" id="KW-1185">Reference proteome</keyword>
<protein>
    <submittedName>
        <fullName evidence="1">Uncharacterized protein</fullName>
    </submittedName>
</protein>
<gene>
    <name evidence="1" type="ORF">B0J12DRAFT_559809</name>
</gene>
<organism evidence="1 2">
    <name type="scientific">Macrophomina phaseolina</name>
    <dbReference type="NCBI Taxonomy" id="35725"/>
    <lineage>
        <taxon>Eukaryota</taxon>
        <taxon>Fungi</taxon>
        <taxon>Dikarya</taxon>
        <taxon>Ascomycota</taxon>
        <taxon>Pezizomycotina</taxon>
        <taxon>Dothideomycetes</taxon>
        <taxon>Dothideomycetes incertae sedis</taxon>
        <taxon>Botryosphaeriales</taxon>
        <taxon>Botryosphaeriaceae</taxon>
        <taxon>Macrophomina</taxon>
    </lineage>
</organism>
<accession>A0ABQ8GUZ2</accession>
<evidence type="ECO:0000313" key="2">
    <source>
        <dbReference type="Proteomes" id="UP000774617"/>
    </source>
</evidence>
<dbReference type="EMBL" id="JAGTJR010000001">
    <property type="protein sequence ID" value="KAH7065078.1"/>
    <property type="molecule type" value="Genomic_DNA"/>
</dbReference>
<proteinExistence type="predicted"/>
<sequence>MNKALFRYKLRNLVIKLTPFYRIPVGEPHPYFPKTVLHFFLLNEEQIDELAAYYSQSIPDDFTKMYPTTMNWDQATFATMRCEERVSAKRRELGRFIGLSGY</sequence>
<dbReference type="Proteomes" id="UP000774617">
    <property type="component" value="Unassembled WGS sequence"/>
</dbReference>
<name>A0ABQ8GUZ2_9PEZI</name>
<reference evidence="1 2" key="1">
    <citation type="journal article" date="2021" name="Nat. Commun.">
        <title>Genetic determinants of endophytism in the Arabidopsis root mycobiome.</title>
        <authorList>
            <person name="Mesny F."/>
            <person name="Miyauchi S."/>
            <person name="Thiergart T."/>
            <person name="Pickel B."/>
            <person name="Atanasova L."/>
            <person name="Karlsson M."/>
            <person name="Huettel B."/>
            <person name="Barry K.W."/>
            <person name="Haridas S."/>
            <person name="Chen C."/>
            <person name="Bauer D."/>
            <person name="Andreopoulos W."/>
            <person name="Pangilinan J."/>
            <person name="LaButti K."/>
            <person name="Riley R."/>
            <person name="Lipzen A."/>
            <person name="Clum A."/>
            <person name="Drula E."/>
            <person name="Henrissat B."/>
            <person name="Kohler A."/>
            <person name="Grigoriev I.V."/>
            <person name="Martin F.M."/>
            <person name="Hacquard S."/>
        </authorList>
    </citation>
    <scope>NUCLEOTIDE SEQUENCE [LARGE SCALE GENOMIC DNA]</scope>
    <source>
        <strain evidence="1 2">MPI-SDFR-AT-0080</strain>
    </source>
</reference>
<evidence type="ECO:0000313" key="1">
    <source>
        <dbReference type="EMBL" id="KAH7065078.1"/>
    </source>
</evidence>
<comment type="caution">
    <text evidence="1">The sequence shown here is derived from an EMBL/GenBank/DDBJ whole genome shotgun (WGS) entry which is preliminary data.</text>
</comment>